<dbReference type="SUPFAM" id="SSF52540">
    <property type="entry name" value="P-loop containing nucleoside triphosphate hydrolases"/>
    <property type="match status" value="1"/>
</dbReference>
<dbReference type="GO" id="GO:0005938">
    <property type="term" value="C:cell cortex"/>
    <property type="evidence" value="ECO:0007669"/>
    <property type="project" value="UniProtKB-SubCell"/>
</dbReference>
<evidence type="ECO:0000256" key="13">
    <source>
        <dbReference type="ARBA" id="ARBA00023203"/>
    </source>
</evidence>
<evidence type="ECO:0000259" key="22">
    <source>
        <dbReference type="PROSITE" id="PS51757"/>
    </source>
</evidence>
<dbReference type="SMART" id="SM00032">
    <property type="entry name" value="CCP"/>
    <property type="match status" value="1"/>
</dbReference>
<evidence type="ECO:0000256" key="5">
    <source>
        <dbReference type="ARBA" id="ARBA00022737"/>
    </source>
</evidence>
<evidence type="ECO:0000256" key="4">
    <source>
        <dbReference type="ARBA" id="ARBA00022692"/>
    </source>
</evidence>
<dbReference type="Pfam" id="PF06017">
    <property type="entry name" value="Myosin_TH1"/>
    <property type="match status" value="1"/>
</dbReference>
<dbReference type="PROSITE" id="PS51233">
    <property type="entry name" value="VWFD"/>
    <property type="match status" value="1"/>
</dbReference>
<evidence type="ECO:0000313" key="23">
    <source>
        <dbReference type="EMBL" id="KAF6733243.1"/>
    </source>
</evidence>
<dbReference type="Pfam" id="PF00063">
    <property type="entry name" value="Myosin_head"/>
    <property type="match status" value="1"/>
</dbReference>
<dbReference type="Gene3D" id="1.20.58.530">
    <property type="match status" value="1"/>
</dbReference>
<dbReference type="Gene3D" id="2.10.70.10">
    <property type="entry name" value="Complement Module, domain 1"/>
    <property type="match status" value="1"/>
</dbReference>
<dbReference type="GO" id="GO:0005886">
    <property type="term" value="C:plasma membrane"/>
    <property type="evidence" value="ECO:0007669"/>
    <property type="project" value="TreeGrafter"/>
</dbReference>
<evidence type="ECO:0000256" key="2">
    <source>
        <dbReference type="ARBA" id="ARBA00004544"/>
    </source>
</evidence>
<accession>A0A834CK69</accession>
<dbReference type="GO" id="GO:0016459">
    <property type="term" value="C:myosin complex"/>
    <property type="evidence" value="ECO:0007669"/>
    <property type="project" value="UniProtKB-KW"/>
</dbReference>
<dbReference type="InterPro" id="IPR036072">
    <property type="entry name" value="MYSc_Myo1"/>
</dbReference>
<dbReference type="Gene3D" id="1.20.5.190">
    <property type="match status" value="1"/>
</dbReference>
<dbReference type="CDD" id="cd00033">
    <property type="entry name" value="CCP"/>
    <property type="match status" value="1"/>
</dbReference>
<evidence type="ECO:0000256" key="8">
    <source>
        <dbReference type="ARBA" id="ARBA00022989"/>
    </source>
</evidence>
<comment type="subcellular location">
    <subcellularLocation>
        <location evidence="2">Cytoplasm</location>
        <location evidence="2">Cell cortex</location>
    </subcellularLocation>
    <subcellularLocation>
        <location evidence="1">Membrane</location>
    </subcellularLocation>
</comment>
<dbReference type="InterPro" id="IPR027417">
    <property type="entry name" value="P-loop_NTPase"/>
</dbReference>
<proteinExistence type="inferred from homology"/>
<dbReference type="PROSITE" id="PS50856">
    <property type="entry name" value="AMOP"/>
    <property type="match status" value="1"/>
</dbReference>
<dbReference type="PROSITE" id="PS50096">
    <property type="entry name" value="IQ"/>
    <property type="match status" value="2"/>
</dbReference>
<dbReference type="InterPro" id="IPR056619">
    <property type="entry name" value="C8-3_MUC4"/>
</dbReference>
<dbReference type="InterPro" id="IPR035976">
    <property type="entry name" value="Sushi/SCR/CCP_sf"/>
</dbReference>
<dbReference type="Gene3D" id="1.20.120.720">
    <property type="entry name" value="Myosin VI head, motor domain, U50 subdomain"/>
    <property type="match status" value="1"/>
</dbReference>
<dbReference type="InterPro" id="IPR001846">
    <property type="entry name" value="VWF_type-D"/>
</dbReference>
<dbReference type="SMART" id="SM00242">
    <property type="entry name" value="MYSc"/>
    <property type="match status" value="1"/>
</dbReference>
<dbReference type="PROSITE" id="PS50923">
    <property type="entry name" value="SUSHI"/>
    <property type="match status" value="1"/>
</dbReference>
<dbReference type="Pfam" id="PF03782">
    <property type="entry name" value="AMOP"/>
    <property type="match status" value="1"/>
</dbReference>
<evidence type="ECO:0000256" key="15">
    <source>
        <dbReference type="PROSITE-ProRule" id="PRU00782"/>
    </source>
</evidence>
<evidence type="ECO:0000256" key="14">
    <source>
        <dbReference type="PROSITE-ProRule" id="PRU00302"/>
    </source>
</evidence>
<dbReference type="FunFam" id="3.40.850.10:FF:000101">
    <property type="entry name" value="Slow myosin heavy chain 2"/>
    <property type="match status" value="1"/>
</dbReference>
<dbReference type="Pfam" id="PF00094">
    <property type="entry name" value="VWD"/>
    <property type="match status" value="1"/>
</dbReference>
<feature type="domain" description="AMOP" evidence="17">
    <location>
        <begin position="1349"/>
        <end position="1497"/>
    </location>
</feature>
<dbReference type="Gene3D" id="3.40.850.10">
    <property type="entry name" value="Kinesin motor domain"/>
    <property type="match status" value="1"/>
</dbReference>
<dbReference type="InterPro" id="IPR000436">
    <property type="entry name" value="Sushi_SCR_CCP_dom"/>
</dbReference>
<dbReference type="Pfam" id="PF00084">
    <property type="entry name" value="Sushi"/>
    <property type="match status" value="1"/>
</dbReference>
<feature type="domain" description="SMB" evidence="19">
    <location>
        <begin position="1093"/>
        <end position="1132"/>
    </location>
</feature>
<feature type="region of interest" description="Actin-binding" evidence="15">
    <location>
        <begin position="585"/>
        <end position="607"/>
    </location>
</feature>
<keyword evidence="8 16" id="KW-1133">Transmembrane helix</keyword>
<comment type="caution">
    <text evidence="14">Lacks conserved residue(s) required for the propagation of feature annotation.</text>
</comment>
<evidence type="ECO:0000256" key="6">
    <source>
        <dbReference type="ARBA" id="ARBA00022741"/>
    </source>
</evidence>
<dbReference type="InterPro" id="IPR001212">
    <property type="entry name" value="Somatomedin_B_dom"/>
</dbReference>
<evidence type="ECO:0000256" key="10">
    <source>
        <dbReference type="ARBA" id="ARBA00023136"/>
    </source>
</evidence>
<dbReference type="PROSITE" id="PS51757">
    <property type="entry name" value="TH1"/>
    <property type="match status" value="1"/>
</dbReference>
<evidence type="ECO:0000313" key="24">
    <source>
        <dbReference type="Proteomes" id="UP000646548"/>
    </source>
</evidence>
<dbReference type="InterPro" id="IPR010926">
    <property type="entry name" value="Myosin_TH1"/>
</dbReference>
<dbReference type="FunFam" id="1.10.10.820:FF:000001">
    <property type="entry name" value="Myosin heavy chain"/>
    <property type="match status" value="1"/>
</dbReference>
<dbReference type="PROSITE" id="PS50958">
    <property type="entry name" value="SMB_2"/>
    <property type="match status" value="1"/>
</dbReference>
<evidence type="ECO:0000256" key="7">
    <source>
        <dbReference type="ARBA" id="ARBA00022840"/>
    </source>
</evidence>
<keyword evidence="9 15" id="KW-0518">Myosin</keyword>
<keyword evidence="6 15" id="KW-0547">Nucleotide-binding</keyword>
<feature type="disulfide bond" evidence="14">
    <location>
        <begin position="1814"/>
        <end position="1841"/>
    </location>
</feature>
<keyword evidence="7 15" id="KW-0067">ATP-binding</keyword>
<dbReference type="SUPFAM" id="SSF57535">
    <property type="entry name" value="Complement control module/SCR domain"/>
    <property type="match status" value="1"/>
</dbReference>
<dbReference type="Gene3D" id="6.20.240.20">
    <property type="match status" value="1"/>
</dbReference>
<comment type="similarity">
    <text evidence="3 15">Belongs to the TRAFAC class myosin-kinesin ATPase superfamily. Myosin family.</text>
</comment>
<keyword evidence="12 15" id="KW-0505">Motor protein</keyword>
<evidence type="ECO:0000259" key="17">
    <source>
        <dbReference type="PROSITE" id="PS50856"/>
    </source>
</evidence>
<keyword evidence="14" id="KW-0768">Sushi</keyword>
<name>A0A834CK69_ORYME</name>
<evidence type="ECO:0000256" key="3">
    <source>
        <dbReference type="ARBA" id="ARBA00008314"/>
    </source>
</evidence>
<keyword evidence="5" id="KW-0677">Repeat</keyword>
<evidence type="ECO:0000256" key="12">
    <source>
        <dbReference type="ARBA" id="ARBA00023175"/>
    </source>
</evidence>
<dbReference type="GO" id="GO:0030048">
    <property type="term" value="P:actin filament-based movement"/>
    <property type="evidence" value="ECO:0007669"/>
    <property type="project" value="TreeGrafter"/>
</dbReference>
<dbReference type="GO" id="GO:0005524">
    <property type="term" value="F:ATP binding"/>
    <property type="evidence" value="ECO:0007669"/>
    <property type="project" value="UniProtKB-UniRule"/>
</dbReference>
<dbReference type="InterPro" id="IPR013783">
    <property type="entry name" value="Ig-like_fold"/>
</dbReference>
<protein>
    <submittedName>
        <fullName evidence="23">Unconventional myosin-Ic</fullName>
    </submittedName>
</protein>
<evidence type="ECO:0000256" key="16">
    <source>
        <dbReference type="SAM" id="Phobius"/>
    </source>
</evidence>
<evidence type="ECO:0000259" key="18">
    <source>
        <dbReference type="PROSITE" id="PS50923"/>
    </source>
</evidence>
<evidence type="ECO:0000259" key="21">
    <source>
        <dbReference type="PROSITE" id="PS51456"/>
    </source>
</evidence>
<keyword evidence="4 16" id="KW-0812">Transmembrane</keyword>
<dbReference type="PROSITE" id="PS00524">
    <property type="entry name" value="SMB_1"/>
    <property type="match status" value="1"/>
</dbReference>
<dbReference type="SUPFAM" id="SSF90188">
    <property type="entry name" value="Somatomedin B domain"/>
    <property type="match status" value="1"/>
</dbReference>
<evidence type="ECO:0000256" key="1">
    <source>
        <dbReference type="ARBA" id="ARBA00004370"/>
    </source>
</evidence>
<keyword evidence="13 15" id="KW-0009">Actin-binding</keyword>
<feature type="transmembrane region" description="Helical" evidence="16">
    <location>
        <begin position="1850"/>
        <end position="1872"/>
    </location>
</feature>
<evidence type="ECO:0000259" key="19">
    <source>
        <dbReference type="PROSITE" id="PS50958"/>
    </source>
</evidence>
<feature type="binding site" evidence="15">
    <location>
        <begin position="122"/>
        <end position="129"/>
    </location>
    <ligand>
        <name>ATP</name>
        <dbReference type="ChEBI" id="CHEBI:30616"/>
    </ligand>
</feature>
<dbReference type="PRINTS" id="PR00193">
    <property type="entry name" value="MYOSINHEAVY"/>
</dbReference>
<dbReference type="GO" id="GO:0000146">
    <property type="term" value="F:microfilament motor activity"/>
    <property type="evidence" value="ECO:0007669"/>
    <property type="project" value="TreeGrafter"/>
</dbReference>
<reference evidence="23" key="1">
    <citation type="journal article" name="BMC Genomics">
        <title>Long-read sequencing and de novo genome assembly of marine medaka (Oryzias melastigma).</title>
        <authorList>
            <person name="Liang P."/>
            <person name="Saqib H.S.A."/>
            <person name="Ni X."/>
            <person name="Shen Y."/>
        </authorList>
    </citation>
    <scope>NUCLEOTIDE SEQUENCE</scope>
    <source>
        <strain evidence="23">Bigg-433</strain>
    </source>
</reference>
<dbReference type="CDD" id="cd01378">
    <property type="entry name" value="MYSc_Myo1"/>
    <property type="match status" value="1"/>
</dbReference>
<keyword evidence="11 14" id="KW-1015">Disulfide bond</keyword>
<dbReference type="InterPro" id="IPR036024">
    <property type="entry name" value="Somatomedin_B-like_dom_sf"/>
</dbReference>
<feature type="domain" description="VWFD" evidence="20">
    <location>
        <begin position="1509"/>
        <end position="1700"/>
    </location>
</feature>
<dbReference type="PANTHER" id="PTHR13140">
    <property type="entry name" value="MYOSIN"/>
    <property type="match status" value="1"/>
</dbReference>
<dbReference type="Gene3D" id="2.60.40.10">
    <property type="entry name" value="Immunoglobulins"/>
    <property type="match status" value="1"/>
</dbReference>
<dbReference type="GO" id="GO:0005902">
    <property type="term" value="C:microvillus"/>
    <property type="evidence" value="ECO:0007669"/>
    <property type="project" value="TreeGrafter"/>
</dbReference>
<dbReference type="EMBL" id="WKFB01000164">
    <property type="protein sequence ID" value="KAF6733243.1"/>
    <property type="molecule type" value="Genomic_DNA"/>
</dbReference>
<dbReference type="GO" id="GO:0007399">
    <property type="term" value="P:nervous system development"/>
    <property type="evidence" value="ECO:0007669"/>
    <property type="project" value="UniProtKB-ARBA"/>
</dbReference>
<dbReference type="Gene3D" id="1.10.10.820">
    <property type="match status" value="1"/>
</dbReference>
<sequence length="1891" mass="214856">MSMEDSLDERCNRILKNMEASLTARDRVGIQDFVLLDPYTSETAFLENLRKRFHENLIYTYIGTLLVSVNPYKELDIYSKKQMDTYMGVNFFELPPHIYALADNVFRTMQSESNNHFILISGESGAGKTEASKKILQFYAVSCPSTKLLNNVRDRLLLSNPVLEAFGNAKTLKNNNSSRFGKYMDIQFDHQGGAVGGHILSYLLEKSRVVHQNHGERNFHIFYQLVEGGEEDLLRWLGLERNCTKYHFLVQGGCAKVSSINDKSDWKTVRKALSIIEFSESETEHLFAIIASVLHLGNVKFEANVQGYATLNDNQEMHWVSKLLGIPNQVLKQGLTHRKIEAKTEEVLSPFSVDHAVYARDALAKAIYGRTFNWLVNKINESLANKDSSRKTVIGLLDIYGFEVFNLNSFEQFCINYCNEKLQQLFIQLTLKSEQEEYETEGIEWEPVPYFNNKIICELVEEKFRGIISLLDEECLRPGEATDLTFLEKMEEEIGGHPHFMTHKLADKKTRKTLERGDFRLLHYAGEVTYCVVGFLDKNNDLLYRSGKEVMQQSKNAIIRHCFPSTEPDSKRRPETVVTQFKNSLADLAEILMAKEAWYVRCIKPNEAKQPGHFDDVLVRHQVKYLGLMEHLRVRRAGFAYRRKYEIFLQRYKALCPETWPNWKGTAAEGVRCLIKHLGFKPDEYKLGRTKIFIRHPRTLFATEDAFQVCKHKLATRIQAKYKGYKVKEDYLRQKRPVRKVLYFSCHLTNNISQIKDHLIKTATKIENCWRGLMARKEREKRAWAVKVIKKYVKTKVFWLKVAKNLSIKSLFVNLRFIKGFMTRNQPACVDNSEYLTYVRLNYLTRLKENLPKTVLEKDSWLTPPPIMKEVSQLLKTIYIRCMVRKYISGLSVQRKAQLLLKSQTSSMFKGKKENYPFSVSRIFLDTRIALEDINTRVLQMIRHEHIKVNTDKSICASCLFIFLLIRSDSCSPQYSVPVVKYDRNGFRPRLRQLIFTQEAAYLAEEAKIKQRIDYSCLKGVSVSNLSDNFLILHVTCDDSKQKGDLVLQCEHLFEALTKLSVIADKQKCIKVVQGSVRFDIQPGREGFIDFKSGEKCEGKCGQQLDSCSCHPTCGSLKSCCSDYKEFCIDVAPQSGSIMGGTDFYVLEANFNQTSHIVCRFNNETDTEGYVDDSGRAHCISPLLYQTGWIPLLISSDNGTTFSRTGAWLSVHTGKLSSEFKALLVNSTKWQYYGTPGVGGYLQMTWNTTLVDADKVNIEVWGYRETGEPYSDVWQGEMEYLYSLAKDHPNNGSFSFLPKIAENGFASWELGSLRVSSSSYPDGIRNVQAAWTEDHALAWHLEQKFKDNSTAWALEKCLAWDQLENRLPNFLNEIIDCPCTLAQARADTGRFHTDYGCDIEKGSVCTYHPGSVHCVRAIQASPQYAAGQQCCYDKTGAQVLTADSIGGSTPDRAHDWGSPPFRKPPRIPGLSHWVYDVLSFYYCCLWSDNCHYYFKHRPSSDCRRYQTPNSAVVFGDPHFITFDGVRYSFNGKGEYTLVTSADKQLTIQGRTEPVDGSAIKATKMSAVAMREASSDIIEVRLASGQNRLEVLHNQKSLSFAEQTWMDLQGVFVFSPTPSNVTVMFPSGAGVEVRQRGETLTTTVLLPEEFKDSTQGLLGKMNGDAKDDLALSNGQLVKNQSDPEELFDFGASWAVPNASALFTYDSDYLRETYYFVPRHDPTFIPAFSIPENPEDPLSDQAAEICSGESSPFCRYDILVGRSPSMGNETRRSFQSHITLVEDLKPVITCGWLPPPIDGKKLGTTYLQGARVQFSCNDGYTLKGSAERVCQENAQWSGEEASCVVPSKLPGILAGSIVGAATLILIVTIIVLQFRKQKRKPSKSEDSSITEGL</sequence>
<feature type="domain" description="Myosin motor" evidence="21">
    <location>
        <begin position="29"/>
        <end position="708"/>
    </location>
</feature>
<dbReference type="PANTHER" id="PTHR13140:SF353">
    <property type="entry name" value="UNCONVENTIONAL MYOSIN-IH"/>
    <property type="match status" value="1"/>
</dbReference>
<dbReference type="GO" id="GO:0006897">
    <property type="term" value="P:endocytosis"/>
    <property type="evidence" value="ECO:0007669"/>
    <property type="project" value="TreeGrafter"/>
</dbReference>
<dbReference type="SUPFAM" id="SSF81296">
    <property type="entry name" value="E set domains"/>
    <property type="match status" value="1"/>
</dbReference>
<organism evidence="23 24">
    <name type="scientific">Oryzias melastigma</name>
    <name type="common">Marine medaka</name>
    <dbReference type="NCBI Taxonomy" id="30732"/>
    <lineage>
        <taxon>Eukaryota</taxon>
        <taxon>Metazoa</taxon>
        <taxon>Chordata</taxon>
        <taxon>Craniata</taxon>
        <taxon>Vertebrata</taxon>
        <taxon>Euteleostomi</taxon>
        <taxon>Actinopterygii</taxon>
        <taxon>Neopterygii</taxon>
        <taxon>Teleostei</taxon>
        <taxon>Neoteleostei</taxon>
        <taxon>Acanthomorphata</taxon>
        <taxon>Ovalentaria</taxon>
        <taxon>Atherinomorphae</taxon>
        <taxon>Beloniformes</taxon>
        <taxon>Adrianichthyidae</taxon>
        <taxon>Oryziinae</taxon>
        <taxon>Oryzias</taxon>
    </lineage>
</organism>
<keyword evidence="10 16" id="KW-0472">Membrane</keyword>
<evidence type="ECO:0000259" key="20">
    <source>
        <dbReference type="PROSITE" id="PS51233"/>
    </source>
</evidence>
<dbReference type="GO" id="GO:0007015">
    <property type="term" value="P:actin filament organization"/>
    <property type="evidence" value="ECO:0007669"/>
    <property type="project" value="TreeGrafter"/>
</dbReference>
<evidence type="ECO:0000256" key="11">
    <source>
        <dbReference type="ARBA" id="ARBA00023157"/>
    </source>
</evidence>
<dbReference type="SMART" id="SM00723">
    <property type="entry name" value="AMOP"/>
    <property type="match status" value="1"/>
</dbReference>
<evidence type="ECO:0000256" key="9">
    <source>
        <dbReference type="ARBA" id="ARBA00023123"/>
    </source>
</evidence>
<dbReference type="FunFam" id="1.20.58.530:FF:000004">
    <property type="entry name" value="Unconventional myosin ID"/>
    <property type="match status" value="1"/>
</dbReference>
<dbReference type="InterPro" id="IPR001609">
    <property type="entry name" value="Myosin_head_motor_dom-like"/>
</dbReference>
<dbReference type="Proteomes" id="UP000646548">
    <property type="component" value="Unassembled WGS sequence"/>
</dbReference>
<dbReference type="InterPro" id="IPR014756">
    <property type="entry name" value="Ig_E-set"/>
</dbReference>
<dbReference type="Pfam" id="PF23263">
    <property type="entry name" value="C8-3_MUC4"/>
    <property type="match status" value="1"/>
</dbReference>
<feature type="domain" description="Sushi" evidence="18">
    <location>
        <begin position="1786"/>
        <end position="1843"/>
    </location>
</feature>
<dbReference type="InterPro" id="IPR036961">
    <property type="entry name" value="Kinesin_motor_dom_sf"/>
</dbReference>
<dbReference type="InterPro" id="IPR005533">
    <property type="entry name" value="AMOP_dom"/>
</dbReference>
<feature type="domain" description="TH1" evidence="22">
    <location>
        <begin position="913"/>
        <end position="1118"/>
    </location>
</feature>
<dbReference type="GO" id="GO:0051015">
    <property type="term" value="F:actin filament binding"/>
    <property type="evidence" value="ECO:0007669"/>
    <property type="project" value="TreeGrafter"/>
</dbReference>
<comment type="caution">
    <text evidence="23">The sequence shown here is derived from an EMBL/GenBank/DDBJ whole genome shotgun (WGS) entry which is preliminary data.</text>
</comment>
<gene>
    <name evidence="23" type="ORF">FQA47_000827</name>
</gene>
<dbReference type="PROSITE" id="PS51456">
    <property type="entry name" value="MYOSIN_MOTOR"/>
    <property type="match status" value="1"/>
</dbReference>
<dbReference type="SMART" id="SM00216">
    <property type="entry name" value="VWD"/>
    <property type="match status" value="1"/>
</dbReference>